<reference evidence="1 2" key="1">
    <citation type="submission" date="2023-11" db="EMBL/GenBank/DDBJ databases">
        <title>Actinomadura monticuli sp. nov., isolated from volcanic ash.</title>
        <authorList>
            <person name="Lee S.D."/>
            <person name="Yang H."/>
            <person name="Kim I.S."/>
        </authorList>
    </citation>
    <scope>NUCLEOTIDE SEQUENCE [LARGE SCALE GENOMIC DNA]</scope>
    <source>
        <strain evidence="1 2">DSM 45346</strain>
    </source>
</reference>
<dbReference type="InterPro" id="IPR035959">
    <property type="entry name" value="RutC-like_sf"/>
</dbReference>
<dbReference type="PANTHER" id="PTHR11803">
    <property type="entry name" value="2-IMINOBUTANOATE/2-IMINOPROPANOATE DEAMINASE RIDA"/>
    <property type="match status" value="1"/>
</dbReference>
<dbReference type="InterPro" id="IPR006175">
    <property type="entry name" value="YjgF/YER057c/UK114"/>
</dbReference>
<proteinExistence type="predicted"/>
<dbReference type="SUPFAM" id="SSF55298">
    <property type="entry name" value="YjgF-like"/>
    <property type="match status" value="1"/>
</dbReference>
<protein>
    <submittedName>
        <fullName evidence="1">RidA family protein</fullName>
        <ecNumber evidence="1">3.5.-.-</ecNumber>
    </submittedName>
</protein>
<sequence length="140" mass="15562">MTFTIDPIDPADLPEPSPAYTHGTLVRGAERTLYISGQPPWRTKGEIPADFPGQCRLAWENVTTVLAGAGMSVRNLVKVTIYLSDRQYREANSQIRHEVLGDHRPAITIIITDIYSEDWLLEIEGVAVASDTVQVAEQKE</sequence>
<evidence type="ECO:0000313" key="1">
    <source>
        <dbReference type="EMBL" id="MFA1556123.1"/>
    </source>
</evidence>
<evidence type="ECO:0000313" key="2">
    <source>
        <dbReference type="Proteomes" id="UP001569904"/>
    </source>
</evidence>
<keyword evidence="1" id="KW-0378">Hydrolase</keyword>
<dbReference type="Pfam" id="PF01042">
    <property type="entry name" value="Ribonuc_L-PSP"/>
    <property type="match status" value="1"/>
</dbReference>
<dbReference type="Proteomes" id="UP001569904">
    <property type="component" value="Unassembled WGS sequence"/>
</dbReference>
<dbReference type="Gene3D" id="3.30.1330.40">
    <property type="entry name" value="RutC-like"/>
    <property type="match status" value="1"/>
</dbReference>
<dbReference type="CDD" id="cd00448">
    <property type="entry name" value="YjgF_YER057c_UK114_family"/>
    <property type="match status" value="1"/>
</dbReference>
<organism evidence="1 2">
    <name type="scientific">Actinomadura chokoriensis</name>
    <dbReference type="NCBI Taxonomy" id="454156"/>
    <lineage>
        <taxon>Bacteria</taxon>
        <taxon>Bacillati</taxon>
        <taxon>Actinomycetota</taxon>
        <taxon>Actinomycetes</taxon>
        <taxon>Streptosporangiales</taxon>
        <taxon>Thermomonosporaceae</taxon>
        <taxon>Actinomadura</taxon>
    </lineage>
</organism>
<gene>
    <name evidence="1" type="ORF">SM436_20740</name>
</gene>
<accession>A0ABV4R2I3</accession>
<dbReference type="PANTHER" id="PTHR11803:SF44">
    <property type="entry name" value="RUTC FAMILY PROTEIN YJGH"/>
    <property type="match status" value="1"/>
</dbReference>
<keyword evidence="2" id="KW-1185">Reference proteome</keyword>
<dbReference type="EMBL" id="JAXCEH010000013">
    <property type="protein sequence ID" value="MFA1556123.1"/>
    <property type="molecule type" value="Genomic_DNA"/>
</dbReference>
<comment type="caution">
    <text evidence="1">The sequence shown here is derived from an EMBL/GenBank/DDBJ whole genome shotgun (WGS) entry which is preliminary data.</text>
</comment>
<dbReference type="EC" id="3.5.-.-" evidence="1"/>
<name>A0ABV4R2I3_9ACTN</name>
<dbReference type="GO" id="GO:0016787">
    <property type="term" value="F:hydrolase activity"/>
    <property type="evidence" value="ECO:0007669"/>
    <property type="project" value="UniProtKB-KW"/>
</dbReference>
<dbReference type="RefSeq" id="WP_371942828.1">
    <property type="nucleotide sequence ID" value="NZ_JAXCEH010000013.1"/>
</dbReference>